<sequence length="375" mass="41996">MARKPAANSLRLISAALLFAPFFSHATQYPLTVTDLAGRSITLSHEPQRIILQDGRDIMALALLDRDNPFRRLVAWNNLAKRQDINTWKMLKTKWPQSVKILDMGFSDKGNVDLESVISRHPDLMIAQLRAKPALEESGIINKLSALNIPVLFVDYEINPGKDTAPSIDLLGHVLNREENAKAYTDYYRQQLDTIRQKTATITPKANVFVEALAGNSDACCFTHGHSGWGALVETVGANNIGSQLLPGASGFVSLEKVISMKPDVYIMTGSKRGNSQVLPLGYQVNAQAVNRQAQVLLSRTGVNDIPAVKAQRAYGIYHHFYNHPWNIVGMEYLAKDIYPQTFRNLNPDDTWRYIVHHFTTLPDLPFVFSWQQGE</sequence>
<dbReference type="Gene3D" id="3.40.50.1980">
    <property type="entry name" value="Nitrogenase molybdenum iron protein domain"/>
    <property type="match status" value="2"/>
</dbReference>
<dbReference type="EMBL" id="VCHQ01000004">
    <property type="protein sequence ID" value="TLV22694.1"/>
    <property type="molecule type" value="Genomic_DNA"/>
</dbReference>
<proteinExistence type="predicted"/>
<evidence type="ECO:0000313" key="4">
    <source>
        <dbReference type="Proteomes" id="UP000307430"/>
    </source>
</evidence>
<organism evidence="3 4">
    <name type="scientific">Klebsiella indica</name>
    <dbReference type="NCBI Taxonomy" id="2582917"/>
    <lineage>
        <taxon>Bacteria</taxon>
        <taxon>Pseudomonadati</taxon>
        <taxon>Pseudomonadota</taxon>
        <taxon>Gammaproteobacteria</taxon>
        <taxon>Enterobacterales</taxon>
        <taxon>Enterobacteriaceae</taxon>
        <taxon>Klebsiella/Raoultella group</taxon>
        <taxon>Klebsiella</taxon>
    </lineage>
</organism>
<dbReference type="Pfam" id="PF01497">
    <property type="entry name" value="Peripla_BP_2"/>
    <property type="match status" value="1"/>
</dbReference>
<feature type="domain" description="Fe/B12 periplasmic-binding" evidence="2">
    <location>
        <begin position="49"/>
        <end position="346"/>
    </location>
</feature>
<dbReference type="SUPFAM" id="SSF53807">
    <property type="entry name" value="Helical backbone' metal receptor"/>
    <property type="match status" value="1"/>
</dbReference>
<dbReference type="InterPro" id="IPR002491">
    <property type="entry name" value="ABC_transptr_periplasmic_BD"/>
</dbReference>
<keyword evidence="1" id="KW-0732">Signal</keyword>
<reference evidence="3 4" key="1">
    <citation type="submission" date="2019-05" db="EMBL/GenBank/DDBJ databases">
        <title>Genome sequence of Klebsiella sp strain TOUT106.</title>
        <authorList>
            <person name="Rahi P."/>
            <person name="Chaudhari D."/>
        </authorList>
    </citation>
    <scope>NUCLEOTIDE SEQUENCE [LARGE SCALE GENOMIC DNA]</scope>
    <source>
        <strain evidence="3 4">TOUT106</strain>
    </source>
</reference>
<dbReference type="Proteomes" id="UP000307430">
    <property type="component" value="Unassembled WGS sequence"/>
</dbReference>
<evidence type="ECO:0000256" key="1">
    <source>
        <dbReference type="SAM" id="SignalP"/>
    </source>
</evidence>
<dbReference type="RefSeq" id="WP_138359136.1">
    <property type="nucleotide sequence ID" value="NZ_JBCIVH010000015.1"/>
</dbReference>
<protein>
    <submittedName>
        <fullName evidence="3">ABC transporter substrate-binding protein</fullName>
    </submittedName>
</protein>
<comment type="caution">
    <text evidence="3">The sequence shown here is derived from an EMBL/GenBank/DDBJ whole genome shotgun (WGS) entry which is preliminary data.</text>
</comment>
<dbReference type="PROSITE" id="PS50983">
    <property type="entry name" value="FE_B12_PBP"/>
    <property type="match status" value="1"/>
</dbReference>
<feature type="chain" id="PRO_5024290934" evidence="1">
    <location>
        <begin position="27"/>
        <end position="375"/>
    </location>
</feature>
<keyword evidence="4" id="KW-1185">Reference proteome</keyword>
<feature type="signal peptide" evidence="1">
    <location>
        <begin position="1"/>
        <end position="26"/>
    </location>
</feature>
<gene>
    <name evidence="3" type="ORF">FE839_03350</name>
</gene>
<evidence type="ECO:0000259" key="2">
    <source>
        <dbReference type="PROSITE" id="PS50983"/>
    </source>
</evidence>
<dbReference type="InterPro" id="IPR050902">
    <property type="entry name" value="ABC_Transporter_SBP"/>
</dbReference>
<accession>A0A5R9LN99</accession>
<dbReference type="PANTHER" id="PTHR30535">
    <property type="entry name" value="VITAMIN B12-BINDING PROTEIN"/>
    <property type="match status" value="1"/>
</dbReference>
<name>A0A5R9LN99_9ENTR</name>
<dbReference type="AlphaFoldDB" id="A0A5R9LN99"/>
<evidence type="ECO:0000313" key="3">
    <source>
        <dbReference type="EMBL" id="TLV22694.1"/>
    </source>
</evidence>
<dbReference type="PANTHER" id="PTHR30535:SF34">
    <property type="entry name" value="MOLYBDATE-BINDING PROTEIN MOLA"/>
    <property type="match status" value="1"/>
</dbReference>